<dbReference type="Gene3D" id="1.10.3720.10">
    <property type="entry name" value="MetI-like"/>
    <property type="match status" value="1"/>
</dbReference>
<dbReference type="GO" id="GO:0005886">
    <property type="term" value="C:plasma membrane"/>
    <property type="evidence" value="ECO:0007669"/>
    <property type="project" value="UniProtKB-SubCell"/>
</dbReference>
<dbReference type="PANTHER" id="PTHR43744:SF12">
    <property type="entry name" value="ABC TRANSPORTER PERMEASE PROTEIN MG189-RELATED"/>
    <property type="match status" value="1"/>
</dbReference>
<keyword evidence="5 7" id="KW-1133">Transmembrane helix</keyword>
<reference evidence="9 10" key="1">
    <citation type="submission" date="2014-03" db="EMBL/GenBank/DDBJ databases">
        <title>Genomics of Bifidobacteria.</title>
        <authorList>
            <person name="Ventura M."/>
            <person name="Milani C."/>
            <person name="Lugli G.A."/>
        </authorList>
    </citation>
    <scope>NUCLEOTIDE SEQUENCE [LARGE SCALE GENOMIC DNA]</scope>
    <source>
        <strain evidence="9 10">DSM 23975</strain>
    </source>
</reference>
<keyword evidence="3" id="KW-1003">Cell membrane</keyword>
<evidence type="ECO:0000256" key="6">
    <source>
        <dbReference type="ARBA" id="ARBA00023136"/>
    </source>
</evidence>
<accession>A0A087CTH9</accession>
<keyword evidence="6 7" id="KW-0472">Membrane</keyword>
<feature type="domain" description="ABC transmembrane type-1" evidence="8">
    <location>
        <begin position="83"/>
        <end position="274"/>
    </location>
</feature>
<dbReference type="OrthoDB" id="9794684at2"/>
<keyword evidence="4 7" id="KW-0812">Transmembrane</keyword>
<comment type="caution">
    <text evidence="9">The sequence shown here is derived from an EMBL/GenBank/DDBJ whole genome shotgun (WGS) entry which is preliminary data.</text>
</comment>
<dbReference type="CDD" id="cd06261">
    <property type="entry name" value="TM_PBP2"/>
    <property type="match status" value="1"/>
</dbReference>
<keyword evidence="10" id="KW-1185">Reference proteome</keyword>
<dbReference type="SUPFAM" id="SSF161098">
    <property type="entry name" value="MetI-like"/>
    <property type="match status" value="1"/>
</dbReference>
<evidence type="ECO:0000259" key="8">
    <source>
        <dbReference type="PROSITE" id="PS50928"/>
    </source>
</evidence>
<dbReference type="GeneID" id="45598970"/>
<dbReference type="GO" id="GO:0055085">
    <property type="term" value="P:transmembrane transport"/>
    <property type="evidence" value="ECO:0007669"/>
    <property type="project" value="InterPro"/>
</dbReference>
<sequence>MATKHETGAVKIPKRRSLERPNWAAGVLSTLWLLVVVVPLYIMVKASIEDKPHYSEEGPLSLPTMFTLDNYTNALDQGFLQAFINTAIVTVSVVAIVLIVVPPLAFAIVRSRSKFVNGVFQIMLLGIAIPVQAIIVPLFFMIRSVGLYDNLISVIVASAAFSIPMCTIVLTASMRQITNELYEAMSVDGASVVRIFFQLTLPMSKSGLATVIIYSAMGAWNNFMFPLILTQSDSNRVLTLNLYQYQSQFGIDIPGMMAAVILSVLPILVVYFIGRRSLVDGMMGMGGK</sequence>
<dbReference type="STRING" id="1437610.BREU_1642"/>
<feature type="transmembrane region" description="Helical" evidence="7">
    <location>
        <begin position="249"/>
        <end position="273"/>
    </location>
</feature>
<evidence type="ECO:0000256" key="3">
    <source>
        <dbReference type="ARBA" id="ARBA00022475"/>
    </source>
</evidence>
<dbReference type="InterPro" id="IPR000515">
    <property type="entry name" value="MetI-like"/>
</dbReference>
<evidence type="ECO:0000256" key="5">
    <source>
        <dbReference type="ARBA" id="ARBA00022989"/>
    </source>
</evidence>
<feature type="transmembrane region" description="Helical" evidence="7">
    <location>
        <begin position="152"/>
        <end position="172"/>
    </location>
</feature>
<protein>
    <submittedName>
        <fullName evidence="9">Binding-protein-dependent transport protein</fullName>
    </submittedName>
</protein>
<evidence type="ECO:0000256" key="4">
    <source>
        <dbReference type="ARBA" id="ARBA00022692"/>
    </source>
</evidence>
<comment type="subcellular location">
    <subcellularLocation>
        <location evidence="1 7">Cell membrane</location>
        <topology evidence="1 7">Multi-pass membrane protein</topology>
    </subcellularLocation>
</comment>
<evidence type="ECO:0000256" key="1">
    <source>
        <dbReference type="ARBA" id="ARBA00004651"/>
    </source>
</evidence>
<feature type="transmembrane region" description="Helical" evidence="7">
    <location>
        <begin position="119"/>
        <end position="140"/>
    </location>
</feature>
<comment type="similarity">
    <text evidence="7">Belongs to the binding-protein-dependent transport system permease family.</text>
</comment>
<evidence type="ECO:0000256" key="2">
    <source>
        <dbReference type="ARBA" id="ARBA00022448"/>
    </source>
</evidence>
<feature type="transmembrane region" description="Helical" evidence="7">
    <location>
        <begin position="82"/>
        <end position="107"/>
    </location>
</feature>
<dbReference type="Pfam" id="PF00528">
    <property type="entry name" value="BPD_transp_1"/>
    <property type="match status" value="1"/>
</dbReference>
<dbReference type="AlphaFoldDB" id="A0A087CTH9"/>
<evidence type="ECO:0000313" key="10">
    <source>
        <dbReference type="Proteomes" id="UP000028984"/>
    </source>
</evidence>
<feature type="transmembrane region" description="Helical" evidence="7">
    <location>
        <begin position="21"/>
        <end position="44"/>
    </location>
</feature>
<dbReference type="EMBL" id="JGZK01000004">
    <property type="protein sequence ID" value="KFI86579.1"/>
    <property type="molecule type" value="Genomic_DNA"/>
</dbReference>
<dbReference type="PANTHER" id="PTHR43744">
    <property type="entry name" value="ABC TRANSPORTER PERMEASE PROTEIN MG189-RELATED-RELATED"/>
    <property type="match status" value="1"/>
</dbReference>
<evidence type="ECO:0000256" key="7">
    <source>
        <dbReference type="RuleBase" id="RU363032"/>
    </source>
</evidence>
<name>A0A087CTH9_9BIFI</name>
<organism evidence="9 10">
    <name type="scientific">Bifidobacterium reuteri DSM 23975</name>
    <dbReference type="NCBI Taxonomy" id="1437610"/>
    <lineage>
        <taxon>Bacteria</taxon>
        <taxon>Bacillati</taxon>
        <taxon>Actinomycetota</taxon>
        <taxon>Actinomycetes</taxon>
        <taxon>Bifidobacteriales</taxon>
        <taxon>Bifidobacteriaceae</taxon>
        <taxon>Bifidobacterium</taxon>
    </lineage>
</organism>
<keyword evidence="2 7" id="KW-0813">Transport</keyword>
<dbReference type="eggNOG" id="COG0395">
    <property type="taxonomic scope" value="Bacteria"/>
</dbReference>
<dbReference type="PROSITE" id="PS50928">
    <property type="entry name" value="ABC_TM1"/>
    <property type="match status" value="1"/>
</dbReference>
<dbReference type="InterPro" id="IPR035906">
    <property type="entry name" value="MetI-like_sf"/>
</dbReference>
<dbReference type="RefSeq" id="WP_004219834.1">
    <property type="nucleotide sequence ID" value="NZ_JDUW01000004.1"/>
</dbReference>
<proteinExistence type="inferred from homology"/>
<gene>
    <name evidence="9" type="ORF">BREU_1642</name>
</gene>
<dbReference type="Proteomes" id="UP000028984">
    <property type="component" value="Unassembled WGS sequence"/>
</dbReference>
<evidence type="ECO:0000313" key="9">
    <source>
        <dbReference type="EMBL" id="KFI86579.1"/>
    </source>
</evidence>